<evidence type="ECO:0000313" key="8">
    <source>
        <dbReference type="Proteomes" id="UP000215914"/>
    </source>
</evidence>
<evidence type="ECO:0000256" key="2">
    <source>
        <dbReference type="ARBA" id="ARBA00022692"/>
    </source>
</evidence>
<keyword evidence="7" id="KW-0762">Sugar transport</keyword>
<organism evidence="7 8">
    <name type="scientific">Helianthus annuus</name>
    <name type="common">Common sunflower</name>
    <dbReference type="NCBI Taxonomy" id="4232"/>
    <lineage>
        <taxon>Eukaryota</taxon>
        <taxon>Viridiplantae</taxon>
        <taxon>Streptophyta</taxon>
        <taxon>Embryophyta</taxon>
        <taxon>Tracheophyta</taxon>
        <taxon>Spermatophyta</taxon>
        <taxon>Magnoliopsida</taxon>
        <taxon>eudicotyledons</taxon>
        <taxon>Gunneridae</taxon>
        <taxon>Pentapetalae</taxon>
        <taxon>asterids</taxon>
        <taxon>campanulids</taxon>
        <taxon>Asterales</taxon>
        <taxon>Asteraceae</taxon>
        <taxon>Asteroideae</taxon>
        <taxon>Heliantheae alliance</taxon>
        <taxon>Heliantheae</taxon>
        <taxon>Helianthus</taxon>
    </lineage>
</organism>
<keyword evidence="4 6" id="KW-0472">Membrane</keyword>
<dbReference type="InterPro" id="IPR036259">
    <property type="entry name" value="MFS_trans_sf"/>
</dbReference>
<comment type="subcellular location">
    <subcellularLocation>
        <location evidence="1">Membrane</location>
        <topology evidence="1">Multi-pass membrane protein</topology>
    </subcellularLocation>
</comment>
<feature type="transmembrane region" description="Helical" evidence="6">
    <location>
        <begin position="7"/>
        <end position="40"/>
    </location>
</feature>
<dbReference type="EMBL" id="MNCJ02000330">
    <property type="protein sequence ID" value="KAF5763568.1"/>
    <property type="molecule type" value="Genomic_DNA"/>
</dbReference>
<reference evidence="7" key="2">
    <citation type="submission" date="2020-06" db="EMBL/GenBank/DDBJ databases">
        <title>Helianthus annuus Genome sequencing and assembly Release 2.</title>
        <authorList>
            <person name="Gouzy J."/>
            <person name="Langlade N."/>
            <person name="Munos S."/>
        </authorList>
    </citation>
    <scope>NUCLEOTIDE SEQUENCE</scope>
    <source>
        <tissue evidence="7">Leaves</tissue>
    </source>
</reference>
<dbReference type="Gene3D" id="1.20.1250.20">
    <property type="entry name" value="MFS general substrate transporter like domains"/>
    <property type="match status" value="1"/>
</dbReference>
<evidence type="ECO:0000256" key="5">
    <source>
        <dbReference type="ARBA" id="ARBA00044504"/>
    </source>
</evidence>
<comment type="similarity">
    <text evidence="5">Belongs to the major facilitator superfamily. Phosphate:H(+) symporter (TC 2.A.1.9) family.</text>
</comment>
<dbReference type="Proteomes" id="UP000215914">
    <property type="component" value="Unassembled WGS sequence"/>
</dbReference>
<evidence type="ECO:0000256" key="1">
    <source>
        <dbReference type="ARBA" id="ARBA00004141"/>
    </source>
</evidence>
<evidence type="ECO:0000313" key="7">
    <source>
        <dbReference type="EMBL" id="KAF5763568.1"/>
    </source>
</evidence>
<dbReference type="SUPFAM" id="SSF103473">
    <property type="entry name" value="MFS general substrate transporter"/>
    <property type="match status" value="1"/>
</dbReference>
<evidence type="ECO:0000256" key="3">
    <source>
        <dbReference type="ARBA" id="ARBA00022989"/>
    </source>
</evidence>
<dbReference type="PANTHER" id="PTHR48022">
    <property type="entry name" value="PLASTIDIC GLUCOSE TRANSPORTER 4"/>
    <property type="match status" value="1"/>
</dbReference>
<keyword evidence="2 6" id="KW-0812">Transmembrane</keyword>
<evidence type="ECO:0000256" key="6">
    <source>
        <dbReference type="SAM" id="Phobius"/>
    </source>
</evidence>
<evidence type="ECO:0000256" key="4">
    <source>
        <dbReference type="ARBA" id="ARBA00023136"/>
    </source>
</evidence>
<keyword evidence="7" id="KW-0813">Transport</keyword>
<dbReference type="GO" id="GO:0022857">
    <property type="term" value="F:transmembrane transporter activity"/>
    <property type="evidence" value="ECO:0007669"/>
    <property type="project" value="InterPro"/>
</dbReference>
<dbReference type="AlphaFoldDB" id="A0A9K3E0A6"/>
<comment type="caution">
    <text evidence="7">The sequence shown here is derived from an EMBL/GenBank/DDBJ whole genome shotgun (WGS) entry which is preliminary data.</text>
</comment>
<dbReference type="InterPro" id="IPR005828">
    <property type="entry name" value="MFS_sugar_transport-like"/>
</dbReference>
<gene>
    <name evidence="7" type="ORF">HanXRQr2_Chr15g0681781</name>
</gene>
<proteinExistence type="inferred from homology"/>
<keyword evidence="8" id="KW-1185">Reference proteome</keyword>
<dbReference type="Gramene" id="mRNA:HanXRQr2_Chr15g0681781">
    <property type="protein sequence ID" value="mRNA:HanXRQr2_Chr15g0681781"/>
    <property type="gene ID" value="HanXRQr2_Chr15g0681781"/>
</dbReference>
<dbReference type="PANTHER" id="PTHR48022:SF2">
    <property type="entry name" value="PLASTIDIC GLUCOSE TRANSPORTER 4"/>
    <property type="match status" value="1"/>
</dbReference>
<name>A0A9K3E0A6_HELAN</name>
<protein>
    <submittedName>
        <fullName evidence="7">Major facilitator, sugar transporter, MFS transporter superfamily</fullName>
    </submittedName>
</protein>
<dbReference type="GO" id="GO:0016020">
    <property type="term" value="C:membrane"/>
    <property type="evidence" value="ECO:0007669"/>
    <property type="project" value="UniProtKB-SubCell"/>
</dbReference>
<keyword evidence="3 6" id="KW-1133">Transmembrane helix</keyword>
<accession>A0A9K3E0A6</accession>
<sequence length="63" mass="7046">MHWISNFFIGLCFLSVVMTFGISKVYLGFGCICVLAVMYIASNVVETKGRSLEDIERELSPPI</sequence>
<dbReference type="InterPro" id="IPR050360">
    <property type="entry name" value="MFS_Sugar_Transporters"/>
</dbReference>
<reference evidence="7" key="1">
    <citation type="journal article" date="2017" name="Nature">
        <title>The sunflower genome provides insights into oil metabolism, flowering and Asterid evolution.</title>
        <authorList>
            <person name="Badouin H."/>
            <person name="Gouzy J."/>
            <person name="Grassa C.J."/>
            <person name="Murat F."/>
            <person name="Staton S.E."/>
            <person name="Cottret L."/>
            <person name="Lelandais-Briere C."/>
            <person name="Owens G.L."/>
            <person name="Carrere S."/>
            <person name="Mayjonade B."/>
            <person name="Legrand L."/>
            <person name="Gill N."/>
            <person name="Kane N.C."/>
            <person name="Bowers J.E."/>
            <person name="Hubner S."/>
            <person name="Bellec A."/>
            <person name="Berard A."/>
            <person name="Berges H."/>
            <person name="Blanchet N."/>
            <person name="Boniface M.C."/>
            <person name="Brunel D."/>
            <person name="Catrice O."/>
            <person name="Chaidir N."/>
            <person name="Claudel C."/>
            <person name="Donnadieu C."/>
            <person name="Faraut T."/>
            <person name="Fievet G."/>
            <person name="Helmstetter N."/>
            <person name="King M."/>
            <person name="Knapp S.J."/>
            <person name="Lai Z."/>
            <person name="Le Paslier M.C."/>
            <person name="Lippi Y."/>
            <person name="Lorenzon L."/>
            <person name="Mandel J.R."/>
            <person name="Marage G."/>
            <person name="Marchand G."/>
            <person name="Marquand E."/>
            <person name="Bret-Mestries E."/>
            <person name="Morien E."/>
            <person name="Nambeesan S."/>
            <person name="Nguyen T."/>
            <person name="Pegot-Espagnet P."/>
            <person name="Pouilly N."/>
            <person name="Raftis F."/>
            <person name="Sallet E."/>
            <person name="Schiex T."/>
            <person name="Thomas J."/>
            <person name="Vandecasteele C."/>
            <person name="Vares D."/>
            <person name="Vear F."/>
            <person name="Vautrin S."/>
            <person name="Crespi M."/>
            <person name="Mangin B."/>
            <person name="Burke J.M."/>
            <person name="Salse J."/>
            <person name="Munos S."/>
            <person name="Vincourt P."/>
            <person name="Rieseberg L.H."/>
            <person name="Langlade N.B."/>
        </authorList>
    </citation>
    <scope>NUCLEOTIDE SEQUENCE</scope>
    <source>
        <tissue evidence="7">Leaves</tissue>
    </source>
</reference>
<dbReference type="Pfam" id="PF00083">
    <property type="entry name" value="Sugar_tr"/>
    <property type="match status" value="1"/>
</dbReference>